<organism evidence="2 3">
    <name type="scientific">Fulvimarina endophytica</name>
    <dbReference type="NCBI Taxonomy" id="2293836"/>
    <lineage>
        <taxon>Bacteria</taxon>
        <taxon>Pseudomonadati</taxon>
        <taxon>Pseudomonadota</taxon>
        <taxon>Alphaproteobacteria</taxon>
        <taxon>Hyphomicrobiales</taxon>
        <taxon>Aurantimonadaceae</taxon>
        <taxon>Fulvimarina</taxon>
    </lineage>
</organism>
<sequence length="101" mass="10802">MDKLTQQNAAMVEQATAACASLDSDTQQLGEIIQHFKVTHAAPATQMRSAPAAAHRGTPQRAKAPERQPERMAAQRPVTQMRTTGSGGAAPAAAMDDWEEF</sequence>
<feature type="non-terminal residue" evidence="2">
    <location>
        <position position="1"/>
    </location>
</feature>
<accession>A0A371X478</accession>
<dbReference type="AlphaFoldDB" id="A0A371X478"/>
<dbReference type="EMBL" id="QURL01000003">
    <property type="protein sequence ID" value="RFC64027.1"/>
    <property type="molecule type" value="Genomic_DNA"/>
</dbReference>
<dbReference type="Proteomes" id="UP000264310">
    <property type="component" value="Unassembled WGS sequence"/>
</dbReference>
<protein>
    <recommendedName>
        <fullName evidence="4">Methyl-accepting chemotaxis protein</fullName>
    </recommendedName>
</protein>
<evidence type="ECO:0000313" key="3">
    <source>
        <dbReference type="Proteomes" id="UP000264310"/>
    </source>
</evidence>
<evidence type="ECO:0000256" key="1">
    <source>
        <dbReference type="SAM" id="MobiDB-lite"/>
    </source>
</evidence>
<name>A0A371X478_9HYPH</name>
<comment type="caution">
    <text evidence="2">The sequence shown here is derived from an EMBL/GenBank/DDBJ whole genome shotgun (WGS) entry which is preliminary data.</text>
</comment>
<keyword evidence="3" id="KW-1185">Reference proteome</keyword>
<gene>
    <name evidence="2" type="ORF">DYI37_06570</name>
</gene>
<reference evidence="2 3" key="1">
    <citation type="submission" date="2018-08" db="EMBL/GenBank/DDBJ databases">
        <title>Fulvimarina sp. 85, whole genome shotgun sequence.</title>
        <authorList>
            <person name="Tuo L."/>
        </authorList>
    </citation>
    <scope>NUCLEOTIDE SEQUENCE [LARGE SCALE GENOMIC DNA]</scope>
    <source>
        <strain evidence="2 3">85</strain>
    </source>
</reference>
<feature type="region of interest" description="Disordered" evidence="1">
    <location>
        <begin position="44"/>
        <end position="101"/>
    </location>
</feature>
<proteinExistence type="predicted"/>
<evidence type="ECO:0000313" key="2">
    <source>
        <dbReference type="EMBL" id="RFC64027.1"/>
    </source>
</evidence>
<evidence type="ECO:0008006" key="4">
    <source>
        <dbReference type="Google" id="ProtNLM"/>
    </source>
</evidence>